<comment type="caution">
    <text evidence="3">The sequence shown here is derived from an EMBL/GenBank/DDBJ whole genome shotgun (WGS) entry which is preliminary data.</text>
</comment>
<accession>A0A085B639</accession>
<dbReference type="RefSeq" id="WP_034979504.1">
    <property type="nucleotide sequence ID" value="NZ_FOFI01000001.1"/>
</dbReference>
<evidence type="ECO:0000313" key="4">
    <source>
        <dbReference type="Proteomes" id="UP000028623"/>
    </source>
</evidence>
<feature type="domain" description="BD-FAE-like" evidence="2">
    <location>
        <begin position="56"/>
        <end position="279"/>
    </location>
</feature>
<dbReference type="EMBL" id="JPLY01000009">
    <property type="protein sequence ID" value="KFC17934.1"/>
    <property type="molecule type" value="Genomic_DNA"/>
</dbReference>
<proteinExistence type="predicted"/>
<dbReference type="OrthoDB" id="9777975at2"/>
<dbReference type="STRING" id="421072.SAMN04488097_1072"/>
<dbReference type="InterPro" id="IPR049492">
    <property type="entry name" value="BD-FAE-like_dom"/>
</dbReference>
<gene>
    <name evidence="3" type="ORF">IO89_19225</name>
</gene>
<dbReference type="PANTHER" id="PTHR48081">
    <property type="entry name" value="AB HYDROLASE SUPERFAMILY PROTEIN C4A8.06C"/>
    <property type="match status" value="1"/>
</dbReference>
<sequence>MRITYKPILVFSLIILSILSYQISTKKIKGDISLPEPNLEFNFHSDIIYNESGLRLDIYQPKKTQQTKSPVVIYVHGGAWDKGDKTMIRKNFRAYILEELLNNGYTIISINYTLLDQKTHLDQPLQDIKDVKKWIKENSEKYNLDFSNMGIWGGSAGAHIALVSTYNQDKNEKEPTGLKYVVDFYGPTDLNKLFKTDANSLSLNFFKLYSPERLKIRNEKIIKLTGFNIADQKEKVIKKSTEYSPITYISKSTVPTLIFHGTEDTAVSITQSQELEEALKSYKVPYQFYTIDNAKHNFGNIGLKEARDVSRKTVDFIKSHTKYEN</sequence>
<dbReference type="PANTHER" id="PTHR48081:SF13">
    <property type="entry name" value="ALPHA_BETA HYDROLASE"/>
    <property type="match status" value="1"/>
</dbReference>
<keyword evidence="1" id="KW-0378">Hydrolase</keyword>
<dbReference type="SUPFAM" id="SSF53474">
    <property type="entry name" value="alpha/beta-Hydrolases"/>
    <property type="match status" value="1"/>
</dbReference>
<dbReference type="InterPro" id="IPR029058">
    <property type="entry name" value="AB_hydrolase_fold"/>
</dbReference>
<evidence type="ECO:0000259" key="2">
    <source>
        <dbReference type="Pfam" id="PF20434"/>
    </source>
</evidence>
<dbReference type="GO" id="GO:0016787">
    <property type="term" value="F:hydrolase activity"/>
    <property type="evidence" value="ECO:0007669"/>
    <property type="project" value="UniProtKB-KW"/>
</dbReference>
<protein>
    <recommendedName>
        <fullName evidence="2">BD-FAE-like domain-containing protein</fullName>
    </recommendedName>
</protein>
<evidence type="ECO:0000256" key="1">
    <source>
        <dbReference type="ARBA" id="ARBA00022801"/>
    </source>
</evidence>
<evidence type="ECO:0000313" key="3">
    <source>
        <dbReference type="EMBL" id="KFC17934.1"/>
    </source>
</evidence>
<dbReference type="InterPro" id="IPR050300">
    <property type="entry name" value="GDXG_lipolytic_enzyme"/>
</dbReference>
<dbReference type="Proteomes" id="UP000028623">
    <property type="component" value="Unassembled WGS sequence"/>
</dbReference>
<name>A0A085B639_9FLAO</name>
<reference evidence="3 4" key="1">
    <citation type="submission" date="2014-07" db="EMBL/GenBank/DDBJ databases">
        <title>Epilithonimonas lactis LMG 22401 Genome.</title>
        <authorList>
            <person name="Pipes S.E."/>
            <person name="Stropko S.J."/>
        </authorList>
    </citation>
    <scope>NUCLEOTIDE SEQUENCE [LARGE SCALE GENOMIC DNA]</scope>
    <source>
        <strain evidence="3 4">LMG 24401</strain>
    </source>
</reference>
<dbReference type="Pfam" id="PF20434">
    <property type="entry name" value="BD-FAE"/>
    <property type="match status" value="1"/>
</dbReference>
<dbReference type="AlphaFoldDB" id="A0A085B639"/>
<organism evidence="3 4">
    <name type="scientific">Epilithonimonas lactis</name>
    <dbReference type="NCBI Taxonomy" id="421072"/>
    <lineage>
        <taxon>Bacteria</taxon>
        <taxon>Pseudomonadati</taxon>
        <taxon>Bacteroidota</taxon>
        <taxon>Flavobacteriia</taxon>
        <taxon>Flavobacteriales</taxon>
        <taxon>Weeksellaceae</taxon>
        <taxon>Chryseobacterium group</taxon>
        <taxon>Epilithonimonas</taxon>
    </lineage>
</organism>
<dbReference type="eggNOG" id="COG0657">
    <property type="taxonomic scope" value="Bacteria"/>
</dbReference>
<dbReference type="Gene3D" id="3.40.50.1820">
    <property type="entry name" value="alpha/beta hydrolase"/>
    <property type="match status" value="1"/>
</dbReference>
<keyword evidence="4" id="KW-1185">Reference proteome</keyword>